<gene>
    <name evidence="1" type="ORF">FHR82_005830</name>
</gene>
<protein>
    <submittedName>
        <fullName evidence="1">Uncharacterized protein</fullName>
    </submittedName>
</protein>
<keyword evidence="2" id="KW-1185">Reference proteome</keyword>
<name>A0A7W7Q9K2_9PSEU</name>
<evidence type="ECO:0000313" key="1">
    <source>
        <dbReference type="EMBL" id="MBB4909572.1"/>
    </source>
</evidence>
<comment type="caution">
    <text evidence="1">The sequence shown here is derived from an EMBL/GenBank/DDBJ whole genome shotgun (WGS) entry which is preliminary data.</text>
</comment>
<dbReference type="Proteomes" id="UP000520767">
    <property type="component" value="Unassembled WGS sequence"/>
</dbReference>
<accession>A0A7W7Q9K2</accession>
<organism evidence="1 2">
    <name type="scientific">Actinophytocola algeriensis</name>
    <dbReference type="NCBI Taxonomy" id="1768010"/>
    <lineage>
        <taxon>Bacteria</taxon>
        <taxon>Bacillati</taxon>
        <taxon>Actinomycetota</taxon>
        <taxon>Actinomycetes</taxon>
        <taxon>Pseudonocardiales</taxon>
        <taxon>Pseudonocardiaceae</taxon>
    </lineage>
</organism>
<proteinExistence type="predicted"/>
<dbReference type="AlphaFoldDB" id="A0A7W7Q9K2"/>
<dbReference type="EMBL" id="JACHJQ010000006">
    <property type="protein sequence ID" value="MBB4909572.1"/>
    <property type="molecule type" value="Genomic_DNA"/>
</dbReference>
<dbReference type="RefSeq" id="WP_184813669.1">
    <property type="nucleotide sequence ID" value="NZ_JACHJQ010000006.1"/>
</dbReference>
<sequence>MTMPAWNLHRPRRDPGEAAAYQVLRAARWLNDHMRAYAGRAPITTDMVADLVVMARHGDLVQIAVDGYQNGSTVATWLVRVTEAGFHPQDPAAKPADAVLRGLRYRVVPNRMGREHLYRHLLRCSWTAPVSRR</sequence>
<evidence type="ECO:0000313" key="2">
    <source>
        <dbReference type="Proteomes" id="UP000520767"/>
    </source>
</evidence>
<reference evidence="1 2" key="1">
    <citation type="submission" date="2020-08" db="EMBL/GenBank/DDBJ databases">
        <title>Genomic Encyclopedia of Type Strains, Phase III (KMG-III): the genomes of soil and plant-associated and newly described type strains.</title>
        <authorList>
            <person name="Whitman W."/>
        </authorList>
    </citation>
    <scope>NUCLEOTIDE SEQUENCE [LARGE SCALE GENOMIC DNA]</scope>
    <source>
        <strain evidence="1 2">CECT 8960</strain>
    </source>
</reference>